<name>A0AAW0DEI2_9AGAR</name>
<keyword evidence="2" id="KW-1185">Reference proteome</keyword>
<protein>
    <submittedName>
        <fullName evidence="1">Uncharacterized protein</fullName>
    </submittedName>
</protein>
<sequence length="215" mass="24018">MSLSSEEKAFLETYHVPLLEEFFNRVVDAYPRGSNGLLGTLDPASGPVDAKLELVALHNLATFPLDYQRFTADKPILTARFRRNLKLVIDTVHSYLGDDPESNAIRRRLECPPGEPAPERDLSVATITQLWAVQVHRLVGTLKTQLDVGSGLVQCQFDVHTLYWLYTSLAEMLGVDIEPGVSVRYHVDRLLESLARDDCFTLSAVILADVLAIRL</sequence>
<dbReference type="EMBL" id="JAYKXP010000016">
    <property type="protein sequence ID" value="KAK7049482.1"/>
    <property type="molecule type" value="Genomic_DNA"/>
</dbReference>
<evidence type="ECO:0000313" key="1">
    <source>
        <dbReference type="EMBL" id="KAK7049482.1"/>
    </source>
</evidence>
<gene>
    <name evidence="1" type="ORF">VNI00_005513</name>
</gene>
<accession>A0AAW0DEI2</accession>
<organism evidence="1 2">
    <name type="scientific">Paramarasmius palmivorus</name>
    <dbReference type="NCBI Taxonomy" id="297713"/>
    <lineage>
        <taxon>Eukaryota</taxon>
        <taxon>Fungi</taxon>
        <taxon>Dikarya</taxon>
        <taxon>Basidiomycota</taxon>
        <taxon>Agaricomycotina</taxon>
        <taxon>Agaricomycetes</taxon>
        <taxon>Agaricomycetidae</taxon>
        <taxon>Agaricales</taxon>
        <taxon>Marasmiineae</taxon>
        <taxon>Marasmiaceae</taxon>
        <taxon>Paramarasmius</taxon>
    </lineage>
</organism>
<comment type="caution">
    <text evidence="1">The sequence shown here is derived from an EMBL/GenBank/DDBJ whole genome shotgun (WGS) entry which is preliminary data.</text>
</comment>
<dbReference type="AlphaFoldDB" id="A0AAW0DEI2"/>
<reference evidence="1 2" key="1">
    <citation type="submission" date="2024-01" db="EMBL/GenBank/DDBJ databases">
        <title>A draft genome for a cacao thread blight-causing isolate of Paramarasmius palmivorus.</title>
        <authorList>
            <person name="Baruah I.K."/>
            <person name="Bukari Y."/>
            <person name="Amoako-Attah I."/>
            <person name="Meinhardt L.W."/>
            <person name="Bailey B.A."/>
            <person name="Cohen S.P."/>
        </authorList>
    </citation>
    <scope>NUCLEOTIDE SEQUENCE [LARGE SCALE GENOMIC DNA]</scope>
    <source>
        <strain evidence="1 2">GH-12</strain>
    </source>
</reference>
<proteinExistence type="predicted"/>
<evidence type="ECO:0000313" key="2">
    <source>
        <dbReference type="Proteomes" id="UP001383192"/>
    </source>
</evidence>
<dbReference type="Proteomes" id="UP001383192">
    <property type="component" value="Unassembled WGS sequence"/>
</dbReference>